<feature type="compositionally biased region" description="Basic and acidic residues" evidence="1">
    <location>
        <begin position="40"/>
        <end position="61"/>
    </location>
</feature>
<organism evidence="2 3">
    <name type="scientific">Trichinella pseudospiralis</name>
    <name type="common">Parasitic roundworm</name>
    <dbReference type="NCBI Taxonomy" id="6337"/>
    <lineage>
        <taxon>Eukaryota</taxon>
        <taxon>Metazoa</taxon>
        <taxon>Ecdysozoa</taxon>
        <taxon>Nematoda</taxon>
        <taxon>Enoplea</taxon>
        <taxon>Dorylaimia</taxon>
        <taxon>Trichinellida</taxon>
        <taxon>Trichinellidae</taxon>
        <taxon>Trichinella</taxon>
    </lineage>
</organism>
<dbReference type="AlphaFoldDB" id="A0A0V0XEA9"/>
<dbReference type="Proteomes" id="UP000054815">
    <property type="component" value="Unassembled WGS sequence"/>
</dbReference>
<evidence type="ECO:0000256" key="1">
    <source>
        <dbReference type="SAM" id="MobiDB-lite"/>
    </source>
</evidence>
<evidence type="ECO:0000313" key="2">
    <source>
        <dbReference type="EMBL" id="KRX86335.1"/>
    </source>
</evidence>
<feature type="compositionally biased region" description="Basic and acidic residues" evidence="1">
    <location>
        <begin position="103"/>
        <end position="117"/>
    </location>
</feature>
<proteinExistence type="predicted"/>
<name>A0A0V0XEA9_TRIPS</name>
<protein>
    <submittedName>
        <fullName evidence="2">Uncharacterized protein</fullName>
    </submittedName>
</protein>
<gene>
    <name evidence="2" type="ORF">T4E_11069</name>
</gene>
<comment type="caution">
    <text evidence="2">The sequence shown here is derived from an EMBL/GenBank/DDBJ whole genome shotgun (WGS) entry which is preliminary data.</text>
</comment>
<dbReference type="EMBL" id="JYDU01000395">
    <property type="protein sequence ID" value="KRX86335.1"/>
    <property type="molecule type" value="Genomic_DNA"/>
</dbReference>
<sequence length="133" mass="14413">MELYATGQAKNLVQLMCSGLDHTPVLLLVYNCNGSMEEENGARQDTQRLHSQHGENEKRVEATGQNKNHLQLLRNNGSTADNTCSLVVGGNGYGEVGIGSGETHADKLGEKSSEHNETSSFCQEGSGKRQHKN</sequence>
<feature type="region of interest" description="Disordered" evidence="1">
    <location>
        <begin position="39"/>
        <end position="66"/>
    </location>
</feature>
<accession>A0A0V0XEA9</accession>
<feature type="region of interest" description="Disordered" evidence="1">
    <location>
        <begin position="95"/>
        <end position="133"/>
    </location>
</feature>
<evidence type="ECO:0000313" key="3">
    <source>
        <dbReference type="Proteomes" id="UP000054815"/>
    </source>
</evidence>
<reference evidence="2 3" key="1">
    <citation type="submission" date="2015-01" db="EMBL/GenBank/DDBJ databases">
        <title>Evolution of Trichinella species and genotypes.</title>
        <authorList>
            <person name="Korhonen P.K."/>
            <person name="Edoardo P."/>
            <person name="Giuseppe L.R."/>
            <person name="Gasser R.B."/>
        </authorList>
    </citation>
    <scope>NUCLEOTIDE SEQUENCE [LARGE SCALE GENOMIC DNA]</scope>
    <source>
        <strain evidence="2">ISS141</strain>
    </source>
</reference>